<evidence type="ECO:0000313" key="2">
    <source>
        <dbReference type="EMBL" id="GFC98886.1"/>
    </source>
</evidence>
<comment type="caution">
    <text evidence="2">The sequence shown here is derived from an EMBL/GenBank/DDBJ whole genome shotgun (WGS) entry which is preliminary data.</text>
</comment>
<evidence type="ECO:0000256" key="1">
    <source>
        <dbReference type="SAM" id="Coils"/>
    </source>
</evidence>
<feature type="non-terminal residue" evidence="2">
    <location>
        <position position="189"/>
    </location>
</feature>
<name>A0A699SM76_TANCI</name>
<feature type="coiled-coil region" evidence="1">
    <location>
        <begin position="134"/>
        <end position="178"/>
    </location>
</feature>
<protein>
    <recommendedName>
        <fullName evidence="3">Gag-Pol polyprotein</fullName>
    </recommendedName>
</protein>
<keyword evidence="1" id="KW-0175">Coiled coil</keyword>
<dbReference type="EMBL" id="BKCJ011174823">
    <property type="protein sequence ID" value="GFC98886.1"/>
    <property type="molecule type" value="Genomic_DNA"/>
</dbReference>
<gene>
    <name evidence="2" type="ORF">Tci_870856</name>
</gene>
<dbReference type="AlphaFoldDB" id="A0A699SM76"/>
<reference evidence="2" key="1">
    <citation type="journal article" date="2019" name="Sci. Rep.">
        <title>Draft genome of Tanacetum cinerariifolium, the natural source of mosquito coil.</title>
        <authorList>
            <person name="Yamashiro T."/>
            <person name="Shiraishi A."/>
            <person name="Satake H."/>
            <person name="Nakayama K."/>
        </authorList>
    </citation>
    <scope>NUCLEOTIDE SEQUENCE</scope>
</reference>
<evidence type="ECO:0008006" key="3">
    <source>
        <dbReference type="Google" id="ProtNLM"/>
    </source>
</evidence>
<proteinExistence type="predicted"/>
<accession>A0A699SM76</accession>
<sequence length="189" mass="21680">MWILLQGMQTAKRIKDFAYHKEKMLLCKQGEKGVPLQAKQSDWLAETDDEIDEQELEAHYSYMAKIQKVPTADSDTDSEPLEHVQYIDEYNVFANVNQHCEQFESNSNTCLVEKDDSDVTPDSPDMCEHDIQTNQNAKDERDVLANLIANLKLDMDENKKIKNQLKKANTSLAHELEQCKSILAETSKT</sequence>
<organism evidence="2">
    <name type="scientific">Tanacetum cinerariifolium</name>
    <name type="common">Dalmatian daisy</name>
    <name type="synonym">Chrysanthemum cinerariifolium</name>
    <dbReference type="NCBI Taxonomy" id="118510"/>
    <lineage>
        <taxon>Eukaryota</taxon>
        <taxon>Viridiplantae</taxon>
        <taxon>Streptophyta</taxon>
        <taxon>Embryophyta</taxon>
        <taxon>Tracheophyta</taxon>
        <taxon>Spermatophyta</taxon>
        <taxon>Magnoliopsida</taxon>
        <taxon>eudicotyledons</taxon>
        <taxon>Gunneridae</taxon>
        <taxon>Pentapetalae</taxon>
        <taxon>asterids</taxon>
        <taxon>campanulids</taxon>
        <taxon>Asterales</taxon>
        <taxon>Asteraceae</taxon>
        <taxon>Asteroideae</taxon>
        <taxon>Anthemideae</taxon>
        <taxon>Anthemidinae</taxon>
        <taxon>Tanacetum</taxon>
    </lineage>
</organism>